<gene>
    <name evidence="9" type="ORF">FOL47_007120</name>
</gene>
<name>A0A7J6MW79_PERCH</name>
<protein>
    <recommendedName>
        <fullName evidence="8">IFT81 calponin homology domain-containing protein</fullName>
    </recommendedName>
</protein>
<keyword evidence="3 7" id="KW-0175">Coiled coil</keyword>
<feature type="coiled-coil region" evidence="7">
    <location>
        <begin position="369"/>
        <end position="438"/>
    </location>
</feature>
<evidence type="ECO:0000256" key="1">
    <source>
        <dbReference type="ARBA" id="ARBA00004138"/>
    </source>
</evidence>
<sequence length="689" mass="78853">MSIAAGLREIVDRLNGHPFNMGMSLIQFDELSPYDLLLLVNKVIITLDAKHKVDMENEKIDATYQRMTEFISVLGYPSDYGQSFRDGFIKGDKRVLHPILYWLLINLSQLKERAYLARYLVDFGVPQEFMQDVGVAEMYGKFKELQSTFKATHSALQQQKATAVLPKDLRRDIQQLSVEKDQLVVKIKSFKNRTSGNPDFSALLEVTSKLRNEQEEEARLSEQYRQQKHQLEQAENFHQAASQRLQEMRQAREEAEENPGRMLEVIRSDVETTGARLQQMTSDHGILCQELDAAERQLSVPNIDEETLLDAEEKLSELQDEVDSMENSLKSQLQAQASLDSKNASGGLQVYRQQAQLVAKKHEALSKRVEAIEVERNSAAFELEQLEADYEQRTGHRYLHREEFKEYAATLRDKTNKFKLAKNEVQTLRSEVSILKRTEQLLNERLGNAVGQLRSVEEQYGVVGHDELESRLMEASEAKSIADSKKGTQMEEISALVTKINFLLREKKNELAPSIKILRAKREELAEAEGVYLTKRTEYEAVEADLSKDVMERRSVVNKLLEETESLRSRAEEIKLRTIATDALIDRAEREGKCLSGQARFSEEYPSLSSAYTARIGELEQGCHASRKQQADVQNSYDWRMHQKQLFQRLNRLLEMKLRSVESSSVEVEGPGHVEHLAQGVNRLVIEGN</sequence>
<keyword evidence="5" id="KW-0966">Cell projection</keyword>
<organism evidence="9 10">
    <name type="scientific">Perkinsus chesapeaki</name>
    <name type="common">Clam parasite</name>
    <name type="synonym">Perkinsus andrewsi</name>
    <dbReference type="NCBI Taxonomy" id="330153"/>
    <lineage>
        <taxon>Eukaryota</taxon>
        <taxon>Sar</taxon>
        <taxon>Alveolata</taxon>
        <taxon>Perkinsozoa</taxon>
        <taxon>Perkinsea</taxon>
        <taxon>Perkinsida</taxon>
        <taxon>Perkinsidae</taxon>
        <taxon>Perkinsus</taxon>
    </lineage>
</organism>
<evidence type="ECO:0000256" key="7">
    <source>
        <dbReference type="SAM" id="Coils"/>
    </source>
</evidence>
<feature type="coiled-coil region" evidence="7">
    <location>
        <begin position="173"/>
        <end position="258"/>
    </location>
</feature>
<evidence type="ECO:0000256" key="3">
    <source>
        <dbReference type="ARBA" id="ARBA00023054"/>
    </source>
</evidence>
<dbReference type="Pfam" id="PF18383">
    <property type="entry name" value="IFT81_CH"/>
    <property type="match status" value="1"/>
</dbReference>
<keyword evidence="10" id="KW-1185">Reference proteome</keyword>
<evidence type="ECO:0000259" key="8">
    <source>
        <dbReference type="Pfam" id="PF18383"/>
    </source>
</evidence>
<evidence type="ECO:0000256" key="2">
    <source>
        <dbReference type="ARBA" id="ARBA00022794"/>
    </source>
</evidence>
<feature type="coiled-coil region" evidence="7">
    <location>
        <begin position="308"/>
        <end position="335"/>
    </location>
</feature>
<comment type="similarity">
    <text evidence="6">Belongs to the IFT81 family.</text>
</comment>
<keyword evidence="2" id="KW-0970">Cilium biogenesis/degradation</keyword>
<dbReference type="InterPro" id="IPR029600">
    <property type="entry name" value="IFT81"/>
</dbReference>
<dbReference type="GO" id="GO:0015631">
    <property type="term" value="F:tubulin binding"/>
    <property type="evidence" value="ECO:0007669"/>
    <property type="project" value="InterPro"/>
</dbReference>
<dbReference type="GO" id="GO:0030992">
    <property type="term" value="C:intraciliary transport particle B"/>
    <property type="evidence" value="ECO:0007669"/>
    <property type="project" value="InterPro"/>
</dbReference>
<evidence type="ECO:0000256" key="5">
    <source>
        <dbReference type="ARBA" id="ARBA00023273"/>
    </source>
</evidence>
<dbReference type="OrthoDB" id="276029at2759"/>
<dbReference type="AlphaFoldDB" id="A0A7J6MW79"/>
<dbReference type="Gene3D" id="1.10.418.70">
    <property type="entry name" value="Intraflagellar transport protein 81, N-terminal domain"/>
    <property type="match status" value="1"/>
</dbReference>
<dbReference type="GO" id="GO:0060271">
    <property type="term" value="P:cilium assembly"/>
    <property type="evidence" value="ECO:0007669"/>
    <property type="project" value="InterPro"/>
</dbReference>
<dbReference type="PANTHER" id="PTHR15614:SF2">
    <property type="entry name" value="INTRAFLAGELLAR TRANSPORT PROTEIN 81 HOMOLOG"/>
    <property type="match status" value="1"/>
</dbReference>
<feature type="domain" description="IFT81 calponin homology" evidence="8">
    <location>
        <begin position="7"/>
        <end position="122"/>
    </location>
</feature>
<dbReference type="InterPro" id="IPR043016">
    <property type="entry name" value="IFT81_N_sf"/>
</dbReference>
<accession>A0A7J6MW79</accession>
<dbReference type="PANTHER" id="PTHR15614">
    <property type="entry name" value="INTRAFLAGELLAR TRANSPORT PROTEIN 81 HOMOLOG"/>
    <property type="match status" value="1"/>
</dbReference>
<dbReference type="EMBL" id="JAAPAO010000041">
    <property type="protein sequence ID" value="KAF4675879.1"/>
    <property type="molecule type" value="Genomic_DNA"/>
</dbReference>
<dbReference type="GO" id="GO:0042073">
    <property type="term" value="P:intraciliary transport"/>
    <property type="evidence" value="ECO:0007669"/>
    <property type="project" value="InterPro"/>
</dbReference>
<evidence type="ECO:0000256" key="6">
    <source>
        <dbReference type="ARBA" id="ARBA00043983"/>
    </source>
</evidence>
<proteinExistence type="inferred from homology"/>
<comment type="subcellular location">
    <subcellularLocation>
        <location evidence="1">Cell projection</location>
        <location evidence="1">Cilium</location>
    </subcellularLocation>
</comment>
<dbReference type="GO" id="GO:0036064">
    <property type="term" value="C:ciliary basal body"/>
    <property type="evidence" value="ECO:0007669"/>
    <property type="project" value="TreeGrafter"/>
</dbReference>
<evidence type="ECO:0000313" key="10">
    <source>
        <dbReference type="Proteomes" id="UP000591131"/>
    </source>
</evidence>
<reference evidence="9 10" key="1">
    <citation type="submission" date="2020-04" db="EMBL/GenBank/DDBJ databases">
        <title>Perkinsus chesapeaki whole genome sequence.</title>
        <authorList>
            <person name="Bogema D.R."/>
        </authorList>
    </citation>
    <scope>NUCLEOTIDE SEQUENCE [LARGE SCALE GENOMIC DNA]</scope>
    <source>
        <strain evidence="9">ATCC PRA-425</strain>
    </source>
</reference>
<evidence type="ECO:0000313" key="9">
    <source>
        <dbReference type="EMBL" id="KAF4675879.1"/>
    </source>
</evidence>
<dbReference type="InterPro" id="IPR041146">
    <property type="entry name" value="IFT81_CH"/>
</dbReference>
<comment type="caution">
    <text evidence="9">The sequence shown here is derived from an EMBL/GenBank/DDBJ whole genome shotgun (WGS) entry which is preliminary data.</text>
</comment>
<keyword evidence="4" id="KW-0969">Cilium</keyword>
<evidence type="ECO:0000256" key="4">
    <source>
        <dbReference type="ARBA" id="ARBA00023069"/>
    </source>
</evidence>
<dbReference type="Proteomes" id="UP000591131">
    <property type="component" value="Unassembled WGS sequence"/>
</dbReference>